<name>A0A402D1R8_9BACT</name>
<dbReference type="InterPro" id="IPR017853">
    <property type="entry name" value="GH"/>
</dbReference>
<sequence length="347" mass="36567">MAVKINHIVRVSLALSALLAAVAPSAMAKPAILGYYTADGGSDNSLVSYPKSFNQMSADTFKLSSTGTVSGDVPIKALARAKSLHIATYACLSNFGKTDFEPAIVHAVITSPAATAQMISDTLALLRANHFKGVNIDLEGVPNTDRAAFCAFVHKVSSSMRAAGFKTVISVPAQTKDDPTNSWNGAFNLSSIGKDVDIVQFMAYDQHGPWSAPGPVASIDWVTEATHYAVSVVPPSKLSLGLAAYGYDWNLTKKTGTSIPWNGINAVVQSNHATPQRDAVSGSPNFTYTVNGDSHIVWYEDPASIQQKAKLASSTKLGGVSVWALGREDATFWQAVGTGMRTGGAAN</sequence>
<evidence type="ECO:0000313" key="1">
    <source>
        <dbReference type="EMBL" id="BDI30046.1"/>
    </source>
</evidence>
<gene>
    <name evidence="1" type="primary">yvbX</name>
    <name evidence="1" type="ORF">CCAX7_20970</name>
</gene>
<dbReference type="InterPro" id="IPR029070">
    <property type="entry name" value="Chitinase_insertion_sf"/>
</dbReference>
<evidence type="ECO:0000313" key="2">
    <source>
        <dbReference type="Proteomes" id="UP000287394"/>
    </source>
</evidence>
<accession>A0A402D1R8</accession>
<dbReference type="PANTHER" id="PTHR46066">
    <property type="entry name" value="CHITINASE DOMAIN-CONTAINING PROTEIN 1 FAMILY MEMBER"/>
    <property type="match status" value="1"/>
</dbReference>
<dbReference type="SMART" id="SM00636">
    <property type="entry name" value="Glyco_18"/>
    <property type="match status" value="1"/>
</dbReference>
<dbReference type="AlphaFoldDB" id="A0A402D1R8"/>
<dbReference type="InterPro" id="IPR001223">
    <property type="entry name" value="Glyco_hydro18_cat"/>
</dbReference>
<dbReference type="PROSITE" id="PS51910">
    <property type="entry name" value="GH18_2"/>
    <property type="match status" value="1"/>
</dbReference>
<dbReference type="SUPFAM" id="SSF51445">
    <property type="entry name" value="(Trans)glycosidases"/>
    <property type="match status" value="1"/>
</dbReference>
<dbReference type="FunCoup" id="A0A402D1R8">
    <property type="interactions" value="130"/>
</dbReference>
<dbReference type="Gene3D" id="3.10.50.10">
    <property type="match status" value="1"/>
</dbReference>
<dbReference type="GO" id="GO:0005975">
    <property type="term" value="P:carbohydrate metabolic process"/>
    <property type="evidence" value="ECO:0007669"/>
    <property type="project" value="InterPro"/>
</dbReference>
<dbReference type="PANTHER" id="PTHR46066:SF2">
    <property type="entry name" value="CHITINASE DOMAIN-CONTAINING PROTEIN 1"/>
    <property type="match status" value="1"/>
</dbReference>
<dbReference type="Gene3D" id="3.20.20.80">
    <property type="entry name" value="Glycosidases"/>
    <property type="match status" value="1"/>
</dbReference>
<dbReference type="Proteomes" id="UP000287394">
    <property type="component" value="Chromosome"/>
</dbReference>
<dbReference type="EMBL" id="AP025739">
    <property type="protein sequence ID" value="BDI30046.1"/>
    <property type="molecule type" value="Genomic_DNA"/>
</dbReference>
<keyword evidence="2" id="KW-1185">Reference proteome</keyword>
<dbReference type="GO" id="GO:0008061">
    <property type="term" value="F:chitin binding"/>
    <property type="evidence" value="ECO:0007669"/>
    <property type="project" value="InterPro"/>
</dbReference>
<protein>
    <submittedName>
        <fullName evidence="1">Glycosylase YvbX</fullName>
    </submittedName>
</protein>
<dbReference type="InterPro" id="IPR011583">
    <property type="entry name" value="Chitinase_II/V-like_cat"/>
</dbReference>
<dbReference type="Pfam" id="PF00704">
    <property type="entry name" value="Glyco_hydro_18"/>
    <property type="match status" value="1"/>
</dbReference>
<reference evidence="1 2" key="1">
    <citation type="journal article" date="2019" name="Int. J. Syst. Evol. Microbiol.">
        <title>Capsulimonas corticalis gen. nov., sp. nov., an aerobic capsulated bacterium, of a novel bacterial order, Capsulimonadales ord. nov., of the class Armatimonadia of the phylum Armatimonadetes.</title>
        <authorList>
            <person name="Li J."/>
            <person name="Kudo C."/>
            <person name="Tonouchi A."/>
        </authorList>
    </citation>
    <scope>NUCLEOTIDE SEQUENCE [LARGE SCALE GENOMIC DNA]</scope>
    <source>
        <strain evidence="1 2">AX-7</strain>
    </source>
</reference>
<proteinExistence type="predicted"/>
<organism evidence="1 2">
    <name type="scientific">Capsulimonas corticalis</name>
    <dbReference type="NCBI Taxonomy" id="2219043"/>
    <lineage>
        <taxon>Bacteria</taxon>
        <taxon>Bacillati</taxon>
        <taxon>Armatimonadota</taxon>
        <taxon>Armatimonadia</taxon>
        <taxon>Capsulimonadales</taxon>
        <taxon>Capsulimonadaceae</taxon>
        <taxon>Capsulimonas</taxon>
    </lineage>
</organism>
<dbReference type="KEGG" id="ccot:CCAX7_20970"/>